<dbReference type="PROSITE" id="PS50206">
    <property type="entry name" value="RHODANESE_3"/>
    <property type="match status" value="1"/>
</dbReference>
<dbReference type="InterPro" id="IPR022111">
    <property type="entry name" value="Rhodanese_C"/>
</dbReference>
<evidence type="ECO:0000256" key="1">
    <source>
        <dbReference type="SAM" id="MobiDB-lite"/>
    </source>
</evidence>
<dbReference type="Gene3D" id="3.30.70.100">
    <property type="match status" value="1"/>
</dbReference>
<evidence type="ECO:0000313" key="3">
    <source>
        <dbReference type="EMBL" id="KAK3314054.1"/>
    </source>
</evidence>
<dbReference type="Pfam" id="PF17773">
    <property type="entry name" value="UPF0176_N"/>
    <property type="match status" value="1"/>
</dbReference>
<name>A0AAE0HWU2_9PEZI</name>
<reference evidence="3" key="1">
    <citation type="journal article" date="2023" name="Mol. Phylogenet. Evol.">
        <title>Genome-scale phylogeny and comparative genomics of the fungal order Sordariales.</title>
        <authorList>
            <person name="Hensen N."/>
            <person name="Bonometti L."/>
            <person name="Westerberg I."/>
            <person name="Brannstrom I.O."/>
            <person name="Guillou S."/>
            <person name="Cros-Aarteil S."/>
            <person name="Calhoun S."/>
            <person name="Haridas S."/>
            <person name="Kuo A."/>
            <person name="Mondo S."/>
            <person name="Pangilinan J."/>
            <person name="Riley R."/>
            <person name="LaButti K."/>
            <person name="Andreopoulos B."/>
            <person name="Lipzen A."/>
            <person name="Chen C."/>
            <person name="Yan M."/>
            <person name="Daum C."/>
            <person name="Ng V."/>
            <person name="Clum A."/>
            <person name="Steindorff A."/>
            <person name="Ohm R.A."/>
            <person name="Martin F."/>
            <person name="Silar P."/>
            <person name="Natvig D.O."/>
            <person name="Lalanne C."/>
            <person name="Gautier V."/>
            <person name="Ament-Velasquez S.L."/>
            <person name="Kruys A."/>
            <person name="Hutchinson M.I."/>
            <person name="Powell A.J."/>
            <person name="Barry K."/>
            <person name="Miller A.N."/>
            <person name="Grigoriev I.V."/>
            <person name="Debuchy R."/>
            <person name="Gladieux P."/>
            <person name="Hiltunen Thoren M."/>
            <person name="Johannesson H."/>
        </authorList>
    </citation>
    <scope>NUCLEOTIDE SEQUENCE</scope>
    <source>
        <strain evidence="3">CBS 118394</strain>
    </source>
</reference>
<evidence type="ECO:0000259" key="2">
    <source>
        <dbReference type="PROSITE" id="PS50206"/>
    </source>
</evidence>
<evidence type="ECO:0000313" key="4">
    <source>
        <dbReference type="Proteomes" id="UP001283341"/>
    </source>
</evidence>
<dbReference type="InterPro" id="IPR036873">
    <property type="entry name" value="Rhodanese-like_dom_sf"/>
</dbReference>
<feature type="region of interest" description="Disordered" evidence="1">
    <location>
        <begin position="405"/>
        <end position="432"/>
    </location>
</feature>
<sequence>MEATAVVTTTTRPSIGKSDPVSYTCTCGQPEGSVLLFYRYFANNPKLPVDLLSYVHNPEEHQARFHRDIGQLHNLTGKIRVSTEGFNVTVAGSHSAIAAYIAACVAHWSFRGLDLVDLQKQDAFFKPGPGCACVFADLKVRTTAEITPLGVTNYSPATWSAVQPLSPAEFHRKCWEENVRLVDVRNHYESRIGYFVSPKGGEAVKPPLRRFSQWPQWVKGGGLTDIIIGTEKSLEDENNDGGPPPVLTYCTGGIRCEKGVRWMEEYLRMMNPGHHHRLGPVYTLEGGIAAYMTWMEAEIAAGRKLPDDTLFKGQNYVFDARGCTGIETGEPVSCCHVCGVKVARLGKCATEGCHLVLVICDECERTAVTGGVRCCEDCLDTWARNKEVQTGGPKSMCRCEREREKELWGDGKGRLKGPRTQGPRTQGPRVKS</sequence>
<protein>
    <recommendedName>
        <fullName evidence="2">Rhodanese domain-containing protein</fullName>
    </recommendedName>
</protein>
<keyword evidence="4" id="KW-1185">Reference proteome</keyword>
<dbReference type="AlphaFoldDB" id="A0AAE0HWU2"/>
<reference evidence="3" key="2">
    <citation type="submission" date="2023-06" db="EMBL/GenBank/DDBJ databases">
        <authorList>
            <consortium name="Lawrence Berkeley National Laboratory"/>
            <person name="Haridas S."/>
            <person name="Hensen N."/>
            <person name="Bonometti L."/>
            <person name="Westerberg I."/>
            <person name="Brannstrom I.O."/>
            <person name="Guillou S."/>
            <person name="Cros-Aarteil S."/>
            <person name="Calhoun S."/>
            <person name="Kuo A."/>
            <person name="Mondo S."/>
            <person name="Pangilinan J."/>
            <person name="Riley R."/>
            <person name="Labutti K."/>
            <person name="Andreopoulos B."/>
            <person name="Lipzen A."/>
            <person name="Chen C."/>
            <person name="Yanf M."/>
            <person name="Daum C."/>
            <person name="Ng V."/>
            <person name="Clum A."/>
            <person name="Steindorff A."/>
            <person name="Ohm R."/>
            <person name="Martin F."/>
            <person name="Silar P."/>
            <person name="Natvig D."/>
            <person name="Lalanne C."/>
            <person name="Gautier V."/>
            <person name="Ament-Velasquez S.L."/>
            <person name="Kruys A."/>
            <person name="Hutchinson M.I."/>
            <person name="Powell A.J."/>
            <person name="Barry K."/>
            <person name="Miller A.N."/>
            <person name="Grigoriev I.V."/>
            <person name="Debuchy R."/>
            <person name="Gladieux P."/>
            <person name="Thoren M.H."/>
            <person name="Johannesson H."/>
        </authorList>
    </citation>
    <scope>NUCLEOTIDE SEQUENCE</scope>
    <source>
        <strain evidence="3">CBS 118394</strain>
    </source>
</reference>
<comment type="caution">
    <text evidence="3">The sequence shown here is derived from an EMBL/GenBank/DDBJ whole genome shotgun (WGS) entry which is preliminary data.</text>
</comment>
<feature type="domain" description="Rhodanese" evidence="2">
    <location>
        <begin position="177"/>
        <end position="297"/>
    </location>
</feature>
<gene>
    <name evidence="3" type="ORF">B0H66DRAFT_567670</name>
</gene>
<dbReference type="Proteomes" id="UP001283341">
    <property type="component" value="Unassembled WGS sequence"/>
</dbReference>
<dbReference type="PANTHER" id="PTHR43268">
    <property type="entry name" value="THIOSULFATE SULFURTRANSFERASE/RHODANESE-LIKE DOMAIN-CONTAINING PROTEIN 2"/>
    <property type="match status" value="1"/>
</dbReference>
<accession>A0AAE0HWU2</accession>
<dbReference type="SUPFAM" id="SSF52821">
    <property type="entry name" value="Rhodanese/Cell cycle control phosphatase"/>
    <property type="match status" value="1"/>
</dbReference>
<dbReference type="InterPro" id="IPR040503">
    <property type="entry name" value="TRHO_N"/>
</dbReference>
<dbReference type="Gene3D" id="3.40.250.10">
    <property type="entry name" value="Rhodanese-like domain"/>
    <property type="match status" value="1"/>
</dbReference>
<dbReference type="PANTHER" id="PTHR43268:SF6">
    <property type="entry name" value="THIOSULFATE SULFURTRANSFERASE_RHODANESE-LIKE DOMAIN-CONTAINING PROTEIN 2"/>
    <property type="match status" value="1"/>
</dbReference>
<dbReference type="InterPro" id="IPR020936">
    <property type="entry name" value="TrhO"/>
</dbReference>
<proteinExistence type="predicted"/>
<dbReference type="Pfam" id="PF12368">
    <property type="entry name" value="Rhodanese_C"/>
    <property type="match status" value="1"/>
</dbReference>
<dbReference type="InterPro" id="IPR001763">
    <property type="entry name" value="Rhodanese-like_dom"/>
</dbReference>
<organism evidence="3 4">
    <name type="scientific">Apodospora peruviana</name>
    <dbReference type="NCBI Taxonomy" id="516989"/>
    <lineage>
        <taxon>Eukaryota</taxon>
        <taxon>Fungi</taxon>
        <taxon>Dikarya</taxon>
        <taxon>Ascomycota</taxon>
        <taxon>Pezizomycotina</taxon>
        <taxon>Sordariomycetes</taxon>
        <taxon>Sordariomycetidae</taxon>
        <taxon>Sordariales</taxon>
        <taxon>Lasiosphaeriaceae</taxon>
        <taxon>Apodospora</taxon>
    </lineage>
</organism>
<dbReference type="EMBL" id="JAUEDM010000007">
    <property type="protein sequence ID" value="KAK3314054.1"/>
    <property type="molecule type" value="Genomic_DNA"/>
</dbReference>